<feature type="chain" id="PRO_5025413568" evidence="3">
    <location>
        <begin position="21"/>
        <end position="160"/>
    </location>
</feature>
<evidence type="ECO:0000313" key="4">
    <source>
        <dbReference type="EMBL" id="KAF0306289.1"/>
    </source>
</evidence>
<dbReference type="AlphaFoldDB" id="A0A6A4WM14"/>
<sequence length="160" mass="17125">MGLGWIGNLGFCGLWRTLLSANYRPSRSSTADQFLQTRFSGDSRRPRHGVLRTAARYCPDGDGDGDGDSDRRVSATGRDGKSAVAQTVITGLLIAGKIVLTLLVLCLVVGLFFALGVVGHSSPVYNRYGHYDPYSPWAPYTANGAIDQPGYKGRALDSGV</sequence>
<keyword evidence="2" id="KW-1133">Transmembrane helix</keyword>
<comment type="caution">
    <text evidence="4">The sequence shown here is derived from an EMBL/GenBank/DDBJ whole genome shotgun (WGS) entry which is preliminary data.</text>
</comment>
<keyword evidence="2" id="KW-0812">Transmembrane</keyword>
<evidence type="ECO:0000256" key="3">
    <source>
        <dbReference type="SAM" id="SignalP"/>
    </source>
</evidence>
<protein>
    <submittedName>
        <fullName evidence="4">Uncharacterized protein</fullName>
    </submittedName>
</protein>
<keyword evidence="2" id="KW-0472">Membrane</keyword>
<feature type="compositionally biased region" description="Basic and acidic residues" evidence="1">
    <location>
        <begin position="68"/>
        <end position="77"/>
    </location>
</feature>
<dbReference type="EMBL" id="VIIS01000677">
    <property type="protein sequence ID" value="KAF0306289.1"/>
    <property type="molecule type" value="Genomic_DNA"/>
</dbReference>
<feature type="signal peptide" evidence="3">
    <location>
        <begin position="1"/>
        <end position="20"/>
    </location>
</feature>
<evidence type="ECO:0000256" key="1">
    <source>
        <dbReference type="SAM" id="MobiDB-lite"/>
    </source>
</evidence>
<accession>A0A6A4WM14</accession>
<evidence type="ECO:0000313" key="5">
    <source>
        <dbReference type="Proteomes" id="UP000440578"/>
    </source>
</evidence>
<keyword evidence="3" id="KW-0732">Signal</keyword>
<feature type="transmembrane region" description="Helical" evidence="2">
    <location>
        <begin position="98"/>
        <end position="118"/>
    </location>
</feature>
<evidence type="ECO:0000256" key="2">
    <source>
        <dbReference type="SAM" id="Phobius"/>
    </source>
</evidence>
<dbReference type="Proteomes" id="UP000440578">
    <property type="component" value="Unassembled WGS sequence"/>
</dbReference>
<keyword evidence="5" id="KW-1185">Reference proteome</keyword>
<organism evidence="4 5">
    <name type="scientific">Amphibalanus amphitrite</name>
    <name type="common">Striped barnacle</name>
    <name type="synonym">Balanus amphitrite</name>
    <dbReference type="NCBI Taxonomy" id="1232801"/>
    <lineage>
        <taxon>Eukaryota</taxon>
        <taxon>Metazoa</taxon>
        <taxon>Ecdysozoa</taxon>
        <taxon>Arthropoda</taxon>
        <taxon>Crustacea</taxon>
        <taxon>Multicrustacea</taxon>
        <taxon>Cirripedia</taxon>
        <taxon>Thoracica</taxon>
        <taxon>Thoracicalcarea</taxon>
        <taxon>Balanomorpha</taxon>
        <taxon>Balanoidea</taxon>
        <taxon>Balanidae</taxon>
        <taxon>Amphibalaninae</taxon>
        <taxon>Amphibalanus</taxon>
    </lineage>
</organism>
<feature type="region of interest" description="Disordered" evidence="1">
    <location>
        <begin position="58"/>
        <end position="77"/>
    </location>
</feature>
<reference evidence="4 5" key="1">
    <citation type="submission" date="2019-07" db="EMBL/GenBank/DDBJ databases">
        <title>Draft genome assembly of a fouling barnacle, Amphibalanus amphitrite (Darwin, 1854): The first reference genome for Thecostraca.</title>
        <authorList>
            <person name="Kim W."/>
        </authorList>
    </citation>
    <scope>NUCLEOTIDE SEQUENCE [LARGE SCALE GENOMIC DNA]</scope>
    <source>
        <strain evidence="4">SNU_AA5</strain>
        <tissue evidence="4">Soma without cirri and trophi</tissue>
    </source>
</reference>
<name>A0A6A4WM14_AMPAM</name>
<gene>
    <name evidence="4" type="ORF">FJT64_022168</name>
</gene>
<proteinExistence type="predicted"/>